<evidence type="ECO:0000313" key="4">
    <source>
        <dbReference type="EMBL" id="MFC4828975.1"/>
    </source>
</evidence>
<protein>
    <submittedName>
        <fullName evidence="4">IclR family transcriptional regulator</fullName>
    </submittedName>
</protein>
<organism evidence="4 5">
    <name type="scientific">Agromyces aurantiacus</name>
    <dbReference type="NCBI Taxonomy" id="165814"/>
    <lineage>
        <taxon>Bacteria</taxon>
        <taxon>Bacillati</taxon>
        <taxon>Actinomycetota</taxon>
        <taxon>Actinomycetes</taxon>
        <taxon>Micrococcales</taxon>
        <taxon>Microbacteriaceae</taxon>
        <taxon>Agromyces</taxon>
    </lineage>
</organism>
<comment type="caution">
    <text evidence="4">The sequence shown here is derived from an EMBL/GenBank/DDBJ whole genome shotgun (WGS) entry which is preliminary data.</text>
</comment>
<dbReference type="PANTHER" id="PTHR30136:SF35">
    <property type="entry name" value="HTH-TYPE TRANSCRIPTIONAL REGULATOR RV1719"/>
    <property type="match status" value="1"/>
</dbReference>
<dbReference type="PROSITE" id="PS51078">
    <property type="entry name" value="ICLR_ED"/>
    <property type="match status" value="1"/>
</dbReference>
<proteinExistence type="predicted"/>
<evidence type="ECO:0000259" key="3">
    <source>
        <dbReference type="PROSITE" id="PS51078"/>
    </source>
</evidence>
<evidence type="ECO:0000256" key="2">
    <source>
        <dbReference type="ARBA" id="ARBA00023163"/>
    </source>
</evidence>
<dbReference type="Gene3D" id="3.30.450.40">
    <property type="match status" value="1"/>
</dbReference>
<dbReference type="InterPro" id="IPR014757">
    <property type="entry name" value="Tscrpt_reg_IclR_C"/>
</dbReference>
<dbReference type="Proteomes" id="UP001595960">
    <property type="component" value="Unassembled WGS sequence"/>
</dbReference>
<accession>A0ABV9R5T0</accession>
<name>A0ABV9R5T0_9MICO</name>
<dbReference type="Pfam" id="PF01614">
    <property type="entry name" value="IclR_C"/>
    <property type="match status" value="1"/>
</dbReference>
<dbReference type="InterPro" id="IPR036388">
    <property type="entry name" value="WH-like_DNA-bd_sf"/>
</dbReference>
<dbReference type="SUPFAM" id="SSF46785">
    <property type="entry name" value="Winged helix' DNA-binding domain"/>
    <property type="match status" value="1"/>
</dbReference>
<keyword evidence="2" id="KW-0804">Transcription</keyword>
<feature type="domain" description="IclR-ED" evidence="3">
    <location>
        <begin position="67"/>
        <end position="255"/>
    </location>
</feature>
<dbReference type="Gene3D" id="1.10.10.10">
    <property type="entry name" value="Winged helix-like DNA-binding domain superfamily/Winged helix DNA-binding domain"/>
    <property type="match status" value="1"/>
</dbReference>
<evidence type="ECO:0000256" key="1">
    <source>
        <dbReference type="ARBA" id="ARBA00023015"/>
    </source>
</evidence>
<dbReference type="InterPro" id="IPR036390">
    <property type="entry name" value="WH_DNA-bd_sf"/>
</dbReference>
<dbReference type="SUPFAM" id="SSF55781">
    <property type="entry name" value="GAF domain-like"/>
    <property type="match status" value="1"/>
</dbReference>
<dbReference type="EMBL" id="JBHSJC010000001">
    <property type="protein sequence ID" value="MFC4828975.1"/>
    <property type="molecule type" value="Genomic_DNA"/>
</dbReference>
<dbReference type="InterPro" id="IPR050707">
    <property type="entry name" value="HTH_MetabolicPath_Reg"/>
</dbReference>
<evidence type="ECO:0000313" key="5">
    <source>
        <dbReference type="Proteomes" id="UP001595960"/>
    </source>
</evidence>
<keyword evidence="1" id="KW-0805">Transcription regulation</keyword>
<dbReference type="Pfam" id="PF12802">
    <property type="entry name" value="MarR_2"/>
    <property type="match status" value="1"/>
</dbReference>
<dbReference type="InterPro" id="IPR029016">
    <property type="entry name" value="GAF-like_dom_sf"/>
</dbReference>
<gene>
    <name evidence="4" type="ORF">ACFPER_09260</name>
</gene>
<keyword evidence="5" id="KW-1185">Reference proteome</keyword>
<reference evidence="5" key="1">
    <citation type="journal article" date="2019" name="Int. J. Syst. Evol. Microbiol.">
        <title>The Global Catalogue of Microorganisms (GCM) 10K type strain sequencing project: providing services to taxonomists for standard genome sequencing and annotation.</title>
        <authorList>
            <consortium name="The Broad Institute Genomics Platform"/>
            <consortium name="The Broad Institute Genome Sequencing Center for Infectious Disease"/>
            <person name="Wu L."/>
            <person name="Ma J."/>
        </authorList>
    </citation>
    <scope>NUCLEOTIDE SEQUENCE [LARGE SCALE GENOMIC DNA]</scope>
    <source>
        <strain evidence="5">CGMCC 1.12192</strain>
    </source>
</reference>
<dbReference type="PANTHER" id="PTHR30136">
    <property type="entry name" value="HELIX-TURN-HELIX TRANSCRIPTIONAL REGULATOR, ICLR FAMILY"/>
    <property type="match status" value="1"/>
</dbReference>
<sequence>MHGEVDATSSMGRGFDVLSALAALTSVAPFSATVSAVAARLQRDRSQVSRTLASLEALGLVVRGDDRAYRLGWDWYAAAQELTDRRLRVDGIDVLERLSSAADEACFLGALAGDRTVTIVESVPPSSRMIGSWIGRAYPAYCSDAGQAVLWDADDDEVRAVLAGTRFASAGPNAPTSADDFLERLHAARARGFAIVDEEAEPGLYSVSAPVHDFRREVVAAVQVVGERVALAPRTAELGALCVEAADELSRRLGATVEADRPDAGA</sequence>
<dbReference type="InterPro" id="IPR000835">
    <property type="entry name" value="HTH_MarR-typ"/>
</dbReference>
<dbReference type="RefSeq" id="WP_204392325.1">
    <property type="nucleotide sequence ID" value="NZ_JAFBBW010000001.1"/>
</dbReference>